<dbReference type="InterPro" id="IPR050950">
    <property type="entry name" value="HTH-type_LysR_regulators"/>
</dbReference>
<dbReference type="SUPFAM" id="SSF53850">
    <property type="entry name" value="Periplasmic binding protein-like II"/>
    <property type="match status" value="1"/>
</dbReference>
<evidence type="ECO:0000259" key="5">
    <source>
        <dbReference type="PROSITE" id="PS50931"/>
    </source>
</evidence>
<dbReference type="InterPro" id="IPR036390">
    <property type="entry name" value="WH_DNA-bd_sf"/>
</dbReference>
<accession>A0A379A1E2</accession>
<proteinExistence type="inferred from homology"/>
<dbReference type="Pfam" id="PF03466">
    <property type="entry name" value="LysR_substrate"/>
    <property type="match status" value="1"/>
</dbReference>
<dbReference type="Pfam" id="PF00126">
    <property type="entry name" value="HTH_1"/>
    <property type="match status" value="1"/>
</dbReference>
<dbReference type="Gene3D" id="3.40.190.290">
    <property type="match status" value="1"/>
</dbReference>
<comment type="similarity">
    <text evidence="1">Belongs to the LysR transcriptional regulatory family.</text>
</comment>
<name>A0A379A1E2_9HYPH</name>
<evidence type="ECO:0000313" key="7">
    <source>
        <dbReference type="Proteomes" id="UP000255000"/>
    </source>
</evidence>
<evidence type="ECO:0000256" key="4">
    <source>
        <dbReference type="ARBA" id="ARBA00023163"/>
    </source>
</evidence>
<organism evidence="6 7">
    <name type="scientific">Pannonibacter phragmitetus</name>
    <dbReference type="NCBI Taxonomy" id="121719"/>
    <lineage>
        <taxon>Bacteria</taxon>
        <taxon>Pseudomonadati</taxon>
        <taxon>Pseudomonadota</taxon>
        <taxon>Alphaproteobacteria</taxon>
        <taxon>Hyphomicrobiales</taxon>
        <taxon>Stappiaceae</taxon>
        <taxon>Pannonibacter</taxon>
    </lineage>
</organism>
<evidence type="ECO:0000313" key="6">
    <source>
        <dbReference type="EMBL" id="SUB03013.1"/>
    </source>
</evidence>
<protein>
    <submittedName>
        <fullName evidence="6">Cyn operon transcriptional activator</fullName>
    </submittedName>
</protein>
<evidence type="ECO:0000256" key="2">
    <source>
        <dbReference type="ARBA" id="ARBA00023015"/>
    </source>
</evidence>
<evidence type="ECO:0000256" key="3">
    <source>
        <dbReference type="ARBA" id="ARBA00023125"/>
    </source>
</evidence>
<dbReference type="FunFam" id="1.10.10.10:FF:000001">
    <property type="entry name" value="LysR family transcriptional regulator"/>
    <property type="match status" value="1"/>
</dbReference>
<dbReference type="GO" id="GO:0005829">
    <property type="term" value="C:cytosol"/>
    <property type="evidence" value="ECO:0007669"/>
    <property type="project" value="TreeGrafter"/>
</dbReference>
<feature type="domain" description="HTH lysR-type" evidence="5">
    <location>
        <begin position="8"/>
        <end position="65"/>
    </location>
</feature>
<dbReference type="EMBL" id="UGSK01000001">
    <property type="protein sequence ID" value="SUB03013.1"/>
    <property type="molecule type" value="Genomic_DNA"/>
</dbReference>
<reference evidence="6 7" key="1">
    <citation type="submission" date="2018-06" db="EMBL/GenBank/DDBJ databases">
        <authorList>
            <consortium name="Pathogen Informatics"/>
            <person name="Doyle S."/>
        </authorList>
    </citation>
    <scope>NUCLEOTIDE SEQUENCE [LARGE SCALE GENOMIC DNA]</scope>
    <source>
        <strain evidence="6 7">NCTC13350</strain>
    </source>
</reference>
<evidence type="ECO:0000256" key="1">
    <source>
        <dbReference type="ARBA" id="ARBA00009437"/>
    </source>
</evidence>
<sequence length="318" mass="34910">MRNLSYKFDLSRLSAFIAVCEEASITQAAVRLGVAQPALSATIRRLEADLGITLFHRLPRGMDVTDAGKLLLERSYEIFSLVQDAERGLLTTAEEPQGEVAIGLPPSAAAVLTYPLLTLLKRKYPRVAIRLVEAMSGYLQGWLENREISIAVTFNTPSSESIVSRRILREDIMLIGRCKDLEELPSPYPLEKLDQLPLIVTSARHGLRRNMENHLASVGRKLNIKYEIDAGHHLVRMVSSGEGFGIFARSAFHAEIAGGLVAGIPLSPAYSRDVCICHHRSASADRAVQLAAEEVRTLAHTLARNGTWPAGIIEAGQR</sequence>
<dbReference type="PANTHER" id="PTHR30419">
    <property type="entry name" value="HTH-TYPE TRANSCRIPTIONAL REGULATOR YBHD"/>
    <property type="match status" value="1"/>
</dbReference>
<dbReference type="RefSeq" id="WP_019964402.1">
    <property type="nucleotide sequence ID" value="NZ_UGSK01000001.1"/>
</dbReference>
<dbReference type="SUPFAM" id="SSF46785">
    <property type="entry name" value="Winged helix' DNA-binding domain"/>
    <property type="match status" value="1"/>
</dbReference>
<dbReference type="InterPro" id="IPR000847">
    <property type="entry name" value="LysR_HTH_N"/>
</dbReference>
<keyword evidence="3" id="KW-0238">DNA-binding</keyword>
<dbReference type="PRINTS" id="PR00039">
    <property type="entry name" value="HTHLYSR"/>
</dbReference>
<dbReference type="Proteomes" id="UP000255000">
    <property type="component" value="Unassembled WGS sequence"/>
</dbReference>
<dbReference type="Gene3D" id="1.10.10.10">
    <property type="entry name" value="Winged helix-like DNA-binding domain superfamily/Winged helix DNA-binding domain"/>
    <property type="match status" value="1"/>
</dbReference>
<keyword evidence="4" id="KW-0804">Transcription</keyword>
<dbReference type="AlphaFoldDB" id="A0A379A1E2"/>
<keyword evidence="2" id="KW-0805">Transcription regulation</keyword>
<dbReference type="GO" id="GO:0003677">
    <property type="term" value="F:DNA binding"/>
    <property type="evidence" value="ECO:0007669"/>
    <property type="project" value="UniProtKB-KW"/>
</dbReference>
<dbReference type="InterPro" id="IPR005119">
    <property type="entry name" value="LysR_subst-bd"/>
</dbReference>
<gene>
    <name evidence="6" type="primary">cynR_6</name>
    <name evidence="6" type="ORF">NCTC13350_03996</name>
</gene>
<dbReference type="GO" id="GO:0003700">
    <property type="term" value="F:DNA-binding transcription factor activity"/>
    <property type="evidence" value="ECO:0007669"/>
    <property type="project" value="InterPro"/>
</dbReference>
<dbReference type="PROSITE" id="PS50931">
    <property type="entry name" value="HTH_LYSR"/>
    <property type="match status" value="1"/>
</dbReference>
<dbReference type="OrthoDB" id="8479357at2"/>
<dbReference type="InterPro" id="IPR036388">
    <property type="entry name" value="WH-like_DNA-bd_sf"/>
</dbReference>